<name>A0A2G9ZK89_9BACT</name>
<evidence type="ECO:0000313" key="2">
    <source>
        <dbReference type="EMBL" id="PIP33562.1"/>
    </source>
</evidence>
<evidence type="ECO:0000313" key="3">
    <source>
        <dbReference type="Proteomes" id="UP000230729"/>
    </source>
</evidence>
<keyword evidence="1" id="KW-0732">Signal</keyword>
<evidence type="ECO:0008006" key="4">
    <source>
        <dbReference type="Google" id="ProtNLM"/>
    </source>
</evidence>
<evidence type="ECO:0000256" key="1">
    <source>
        <dbReference type="SAM" id="SignalP"/>
    </source>
</evidence>
<protein>
    <recommendedName>
        <fullName evidence="4">Cohesin domain-containing protein</fullName>
    </recommendedName>
</protein>
<dbReference type="EMBL" id="PCSD01000092">
    <property type="protein sequence ID" value="PIP33562.1"/>
    <property type="molecule type" value="Genomic_DNA"/>
</dbReference>
<feature type="chain" id="PRO_5013654955" description="Cohesin domain-containing protein" evidence="1">
    <location>
        <begin position="25"/>
        <end position="172"/>
    </location>
</feature>
<accession>A0A2G9ZK89</accession>
<dbReference type="AlphaFoldDB" id="A0A2G9ZK89"/>
<gene>
    <name evidence="2" type="ORF">COX22_03750</name>
</gene>
<proteinExistence type="predicted"/>
<dbReference type="Proteomes" id="UP000230729">
    <property type="component" value="Unassembled WGS sequence"/>
</dbReference>
<comment type="caution">
    <text evidence="2">The sequence shown here is derived from an EMBL/GenBank/DDBJ whole genome shotgun (WGS) entry which is preliminary data.</text>
</comment>
<reference evidence="2 3" key="1">
    <citation type="submission" date="2017-09" db="EMBL/GenBank/DDBJ databases">
        <title>Depth-based differentiation of microbial function through sediment-hosted aquifers and enrichment of novel symbionts in the deep terrestrial subsurface.</title>
        <authorList>
            <person name="Probst A.J."/>
            <person name="Ladd B."/>
            <person name="Jarett J.K."/>
            <person name="Geller-Mcgrath D.E."/>
            <person name="Sieber C.M."/>
            <person name="Emerson J.B."/>
            <person name="Anantharaman K."/>
            <person name="Thomas B.C."/>
            <person name="Malmstrom R."/>
            <person name="Stieglmeier M."/>
            <person name="Klingl A."/>
            <person name="Woyke T."/>
            <person name="Ryan C.M."/>
            <person name="Banfield J.F."/>
        </authorList>
    </citation>
    <scope>NUCLEOTIDE SEQUENCE [LARGE SCALE GENOMIC DNA]</scope>
    <source>
        <strain evidence="2">CG23_combo_of_CG06-09_8_20_14_all_49_15</strain>
    </source>
</reference>
<organism evidence="2 3">
    <name type="scientific">Candidatus Falkowbacteria bacterium CG23_combo_of_CG06-09_8_20_14_all_49_15</name>
    <dbReference type="NCBI Taxonomy" id="1974572"/>
    <lineage>
        <taxon>Bacteria</taxon>
        <taxon>Candidatus Falkowiibacteriota</taxon>
    </lineage>
</organism>
<sequence length="172" mass="17828">MEKNFLTIILIVLILVGPAAAVQAGENPAGAEFSAIADLSADGLPAVRILVKTGEQAINAVAAHLSFDPAVWQVAALEQTNSFCSLWLEASFDNTAGKIDLLCGLPNPGFSGIGLVGKIIFTAWPPAETTAVVFAPDGLALANDGQGTNILSHTEDFIWPAGSDLAENDLSK</sequence>
<feature type="signal peptide" evidence="1">
    <location>
        <begin position="1"/>
        <end position="24"/>
    </location>
</feature>